<dbReference type="GO" id="GO:0008168">
    <property type="term" value="F:methyltransferase activity"/>
    <property type="evidence" value="ECO:0007669"/>
    <property type="project" value="UniProtKB-KW"/>
</dbReference>
<name>A0A2M4BV24_9DIPT</name>
<proteinExistence type="predicted"/>
<evidence type="ECO:0000313" key="4">
    <source>
        <dbReference type="EMBL" id="MBW56842.1"/>
    </source>
</evidence>
<evidence type="ECO:0000259" key="3">
    <source>
        <dbReference type="Pfam" id="PF12248"/>
    </source>
</evidence>
<dbReference type="SMART" id="SM00696">
    <property type="entry name" value="DM9"/>
    <property type="match status" value="1"/>
</dbReference>
<evidence type="ECO:0000256" key="1">
    <source>
        <dbReference type="SAM" id="MobiDB-lite"/>
    </source>
</evidence>
<keyword evidence="4" id="KW-0489">Methyltransferase</keyword>
<keyword evidence="2" id="KW-0732">Signal</keyword>
<feature type="domain" description="Farnesoic acid O-methyl transferase" evidence="3">
    <location>
        <begin position="30"/>
        <end position="160"/>
    </location>
</feature>
<keyword evidence="4" id="KW-0808">Transferase</keyword>
<feature type="chain" id="PRO_5014623697" evidence="2">
    <location>
        <begin position="26"/>
        <end position="309"/>
    </location>
</feature>
<dbReference type="EMBL" id="GGFJ01007701">
    <property type="protein sequence ID" value="MBW56842.1"/>
    <property type="molecule type" value="Transcribed_RNA"/>
</dbReference>
<protein>
    <submittedName>
        <fullName evidence="4">Putative farnesoic acid o-methyltransferase-like protein</fullName>
    </submittedName>
</protein>
<dbReference type="InterPro" id="IPR022041">
    <property type="entry name" value="Methyltransf_FA"/>
</dbReference>
<dbReference type="Pfam" id="PF12248">
    <property type="entry name" value="Methyltransf_FA"/>
    <property type="match status" value="1"/>
</dbReference>
<accession>A0A2M4BV24</accession>
<reference evidence="4" key="1">
    <citation type="submission" date="2018-01" db="EMBL/GenBank/DDBJ databases">
        <title>An insight into the sialome of Amazonian anophelines.</title>
        <authorList>
            <person name="Ribeiro J.M."/>
            <person name="Scarpassa V."/>
            <person name="Calvo E."/>
        </authorList>
    </citation>
    <scope>NUCLEOTIDE SEQUENCE</scope>
    <source>
        <tissue evidence="4">Salivary glands</tissue>
    </source>
</reference>
<feature type="compositionally biased region" description="Pro residues" evidence="1">
    <location>
        <begin position="172"/>
        <end position="192"/>
    </location>
</feature>
<dbReference type="Pfam" id="PF11901">
    <property type="entry name" value="DM9"/>
    <property type="match status" value="1"/>
</dbReference>
<dbReference type="AlphaFoldDB" id="A0A2M4BV24"/>
<organism evidence="4">
    <name type="scientific">Anopheles marajoara</name>
    <dbReference type="NCBI Taxonomy" id="58244"/>
    <lineage>
        <taxon>Eukaryota</taxon>
        <taxon>Metazoa</taxon>
        <taxon>Ecdysozoa</taxon>
        <taxon>Arthropoda</taxon>
        <taxon>Hexapoda</taxon>
        <taxon>Insecta</taxon>
        <taxon>Pterygota</taxon>
        <taxon>Neoptera</taxon>
        <taxon>Endopterygota</taxon>
        <taxon>Diptera</taxon>
        <taxon>Nematocera</taxon>
        <taxon>Culicoidea</taxon>
        <taxon>Culicidae</taxon>
        <taxon>Anophelinae</taxon>
        <taxon>Anopheles</taxon>
    </lineage>
</organism>
<dbReference type="GO" id="GO:0032259">
    <property type="term" value="P:methylation"/>
    <property type="evidence" value="ECO:0007669"/>
    <property type="project" value="UniProtKB-KW"/>
</dbReference>
<feature type="region of interest" description="Disordered" evidence="1">
    <location>
        <begin position="162"/>
        <end position="192"/>
    </location>
</feature>
<feature type="signal peptide" evidence="2">
    <location>
        <begin position="1"/>
        <end position="25"/>
    </location>
</feature>
<evidence type="ECO:0000256" key="2">
    <source>
        <dbReference type="SAM" id="SignalP"/>
    </source>
</evidence>
<dbReference type="InterPro" id="IPR006616">
    <property type="entry name" value="DM9_repeat"/>
</dbReference>
<sequence length="309" mass="33420">MGSSAIQFILGLLLHQGFLQHYVYGNIKLETEYDPGYRFVAGADGECNFKVRAASDLEIELSADYAQTRPVVDILIGGANNTKSQIQSGAGELVEKPTPAILSAKEFRSFWIHWNDYAVTVGKKGSEEPILIYAVEKISPMKVISIGTNGGVSDSWVIDKASKKSPATNKNPPTPIPTPIPTRGTPPPVTTPKPPAKWVKTYTNHVPANAIAAGKVDNLRIQYIGRAHYEGDLIPGAVERIAGVCYVAWGGKSKYVSNYEVLVDTKGKFVRTKLGNIPANALPAGKTVKGEVLYICRVEHKGMMLVGKA</sequence>
<dbReference type="PANTHER" id="PTHR31649">
    <property type="entry name" value="AGAP009604-PA"/>
    <property type="match status" value="1"/>
</dbReference>
<dbReference type="PANTHER" id="PTHR31649:SF1">
    <property type="entry name" value="FARNESOIC ACID O-METHYL TRANSFERASE DOMAIN-CONTAINING PROTEIN"/>
    <property type="match status" value="1"/>
</dbReference>